<feature type="region of interest" description="Disordered" evidence="1">
    <location>
        <begin position="333"/>
        <end position="355"/>
    </location>
</feature>
<feature type="compositionally biased region" description="Low complexity" evidence="1">
    <location>
        <begin position="345"/>
        <end position="355"/>
    </location>
</feature>
<feature type="transmembrane region" description="Helical" evidence="2">
    <location>
        <begin position="132"/>
        <end position="150"/>
    </location>
</feature>
<feature type="transmembrane region" description="Helical" evidence="2">
    <location>
        <begin position="228"/>
        <end position="247"/>
    </location>
</feature>
<keyword evidence="2" id="KW-0812">Transmembrane</keyword>
<feature type="transmembrane region" description="Helical" evidence="2">
    <location>
        <begin position="259"/>
        <end position="280"/>
    </location>
</feature>
<feature type="transmembrane region" description="Helical" evidence="2">
    <location>
        <begin position="23"/>
        <end position="44"/>
    </location>
</feature>
<evidence type="ECO:0000256" key="2">
    <source>
        <dbReference type="SAM" id="Phobius"/>
    </source>
</evidence>
<feature type="transmembrane region" description="Helical" evidence="2">
    <location>
        <begin position="94"/>
        <end position="120"/>
    </location>
</feature>
<evidence type="ECO:0000313" key="4">
    <source>
        <dbReference type="EMBL" id="KAF6748762.1"/>
    </source>
</evidence>
<evidence type="ECO:0000259" key="3">
    <source>
        <dbReference type="Pfam" id="PF20151"/>
    </source>
</evidence>
<proteinExistence type="predicted"/>
<keyword evidence="5" id="KW-1185">Reference proteome</keyword>
<accession>A0A8H6HLW4</accession>
<comment type="caution">
    <text evidence="4">The sequence shown here is derived from an EMBL/GenBank/DDBJ whole genome shotgun (WGS) entry which is preliminary data.</text>
</comment>
<reference evidence="4 5" key="1">
    <citation type="submission" date="2020-07" db="EMBL/GenBank/DDBJ databases">
        <title>Comparative genomics of pyrophilous fungi reveals a link between fire events and developmental genes.</title>
        <authorList>
            <consortium name="DOE Joint Genome Institute"/>
            <person name="Steindorff A.S."/>
            <person name="Carver A."/>
            <person name="Calhoun S."/>
            <person name="Stillman K."/>
            <person name="Liu H."/>
            <person name="Lipzen A."/>
            <person name="Pangilinan J."/>
            <person name="Labutti K."/>
            <person name="Bruns T.D."/>
            <person name="Grigoriev I.V."/>
        </authorList>
    </citation>
    <scope>NUCLEOTIDE SEQUENCE [LARGE SCALE GENOMIC DNA]</scope>
    <source>
        <strain evidence="4 5">CBS 144469</strain>
    </source>
</reference>
<feature type="transmembrane region" description="Helical" evidence="2">
    <location>
        <begin position="64"/>
        <end position="82"/>
    </location>
</feature>
<protein>
    <recommendedName>
        <fullName evidence="3">DUF6533 domain-containing protein</fullName>
    </recommendedName>
</protein>
<evidence type="ECO:0000256" key="1">
    <source>
        <dbReference type="SAM" id="MobiDB-lite"/>
    </source>
</evidence>
<dbReference type="Pfam" id="PF20151">
    <property type="entry name" value="DUF6533"/>
    <property type="match status" value="1"/>
</dbReference>
<keyword evidence="2" id="KW-1133">Transmembrane helix</keyword>
<dbReference type="InterPro" id="IPR045340">
    <property type="entry name" value="DUF6533"/>
</dbReference>
<name>A0A8H6HLW4_9AGAR</name>
<organism evidence="4 5">
    <name type="scientific">Ephemerocybe angulata</name>
    <dbReference type="NCBI Taxonomy" id="980116"/>
    <lineage>
        <taxon>Eukaryota</taxon>
        <taxon>Fungi</taxon>
        <taxon>Dikarya</taxon>
        <taxon>Basidiomycota</taxon>
        <taxon>Agaricomycotina</taxon>
        <taxon>Agaricomycetes</taxon>
        <taxon>Agaricomycetidae</taxon>
        <taxon>Agaricales</taxon>
        <taxon>Agaricineae</taxon>
        <taxon>Psathyrellaceae</taxon>
        <taxon>Ephemerocybe</taxon>
    </lineage>
</organism>
<dbReference type="AlphaFoldDB" id="A0A8H6HLW4"/>
<keyword evidence="2" id="KW-0472">Membrane</keyword>
<feature type="transmembrane region" description="Helical" evidence="2">
    <location>
        <begin position="186"/>
        <end position="207"/>
    </location>
</feature>
<dbReference type="OrthoDB" id="3350812at2759"/>
<feature type="domain" description="DUF6533" evidence="3">
    <location>
        <begin position="23"/>
        <end position="68"/>
    </location>
</feature>
<dbReference type="Proteomes" id="UP000521943">
    <property type="component" value="Unassembled WGS sequence"/>
</dbReference>
<sequence>MSLTPEELSEITSTFPAVRTMEYIRLGLFAFYYYYYLTTVGMEVKFMWPRKWHWGKGLFLVNRYVPLLVFVSILLISSRVYITLSPKSCTVFYQIFNIGLYIVYESSAEVALLLCLHALLGARPMYLTPIMATYLGLTLGATLVKIGYLAEIARSLPLSQFDQELGYACTWAGIKSPANVKKLANAGYISLVKALCIFALVLYVFLVRYRTQAGTFKLLHVLRRDSGVYILSVIGIRLCLAVVAAFRLRIGWYNIPGEILTVLNAVVVPTLANHLLLNMWKTEDPDVRKVVSSILFDPPRPGEDSEDDDEEFVDRPIQMVRYDGIGRRRALAREEGEGTLGGTGATQAAENGDDV</sequence>
<dbReference type="EMBL" id="JACGCI010000068">
    <property type="protein sequence ID" value="KAF6748762.1"/>
    <property type="molecule type" value="Genomic_DNA"/>
</dbReference>
<evidence type="ECO:0000313" key="5">
    <source>
        <dbReference type="Proteomes" id="UP000521943"/>
    </source>
</evidence>
<gene>
    <name evidence="4" type="ORF">DFP72DRAFT_915408</name>
</gene>